<feature type="transmembrane region" description="Helical" evidence="1">
    <location>
        <begin position="116"/>
        <end position="136"/>
    </location>
</feature>
<feature type="transmembrane region" description="Helical" evidence="1">
    <location>
        <begin position="20"/>
        <end position="42"/>
    </location>
</feature>
<keyword evidence="1" id="KW-1133">Transmembrane helix</keyword>
<keyword evidence="1" id="KW-0812">Transmembrane</keyword>
<sequence>MFNLLKADLLKLKYSKGKRITVISVIILFLIYLLLGDSSFVYSGQLYPLGNSIGFVSNCYRDVNNPLAGEIIRTAMAYTVFIWIVILIFSASFFTKEYSENTIKLSIAYGESRFKLYLSKAIIILVYSFLLYYLFSLSIFAHACISLKFIPPISEILILLKLLTLNFMVMVVFILITLTLIMIFRNTGLVNTIICCFIFSGALTYMAFWENFNEQSFLIKIFLKVNPIYYWATICSYNLNNNIILQTLNYFAISIVVLALVTYLILKKQEIK</sequence>
<dbReference type="GO" id="GO:0140359">
    <property type="term" value="F:ABC-type transporter activity"/>
    <property type="evidence" value="ECO:0007669"/>
    <property type="project" value="InterPro"/>
</dbReference>
<protein>
    <submittedName>
        <fullName evidence="2">Uncharacterized protein conserved in bacteria</fullName>
    </submittedName>
</protein>
<proteinExistence type="predicted"/>
<feature type="transmembrane region" description="Helical" evidence="1">
    <location>
        <begin position="75"/>
        <end position="95"/>
    </location>
</feature>
<evidence type="ECO:0000313" key="2">
    <source>
        <dbReference type="EMBL" id="CEO33311.1"/>
    </source>
</evidence>
<dbReference type="Pfam" id="PF12730">
    <property type="entry name" value="ABC2_membrane_4"/>
    <property type="match status" value="1"/>
</dbReference>
<accession>A0A9P1KZW1</accession>
<comment type="caution">
    <text evidence="2">The sequence shown here is derived from an EMBL/GenBank/DDBJ whole genome shotgun (WGS) entry which is preliminary data.</text>
</comment>
<dbReference type="GO" id="GO:0005886">
    <property type="term" value="C:plasma membrane"/>
    <property type="evidence" value="ECO:0007669"/>
    <property type="project" value="UniProtKB-SubCell"/>
</dbReference>
<evidence type="ECO:0000313" key="3">
    <source>
        <dbReference type="Proteomes" id="UP000049685"/>
    </source>
</evidence>
<dbReference type="EMBL" id="CDNY01000003">
    <property type="protein sequence ID" value="CEO33311.1"/>
    <property type="molecule type" value="Genomic_DNA"/>
</dbReference>
<evidence type="ECO:0000256" key="1">
    <source>
        <dbReference type="SAM" id="Phobius"/>
    </source>
</evidence>
<dbReference type="AlphaFoldDB" id="A0A9P1KZW1"/>
<feature type="transmembrane region" description="Helical" evidence="1">
    <location>
        <begin position="248"/>
        <end position="266"/>
    </location>
</feature>
<organism evidence="2 3">
    <name type="scientific">Paraclostridium sordellii</name>
    <name type="common">Clostridium sordellii</name>
    <dbReference type="NCBI Taxonomy" id="1505"/>
    <lineage>
        <taxon>Bacteria</taxon>
        <taxon>Bacillati</taxon>
        <taxon>Bacillota</taxon>
        <taxon>Clostridia</taxon>
        <taxon>Peptostreptococcales</taxon>
        <taxon>Peptostreptococcaceae</taxon>
        <taxon>Paraclostridium</taxon>
    </lineage>
</organism>
<reference evidence="3" key="1">
    <citation type="submission" date="2015-01" db="EMBL/GenBank/DDBJ databases">
        <authorList>
            <person name="Aslett A.Martin."/>
            <person name="De Silva Nishadi"/>
        </authorList>
    </citation>
    <scope>NUCLEOTIDE SEQUENCE [LARGE SCALE GENOMIC DNA]</scope>
    <source>
        <strain evidence="3">UMC4404</strain>
    </source>
</reference>
<dbReference type="RefSeq" id="WP_055331655.1">
    <property type="nucleotide sequence ID" value="NZ_CDLK01000002.1"/>
</dbReference>
<feature type="transmembrane region" description="Helical" evidence="1">
    <location>
        <begin position="188"/>
        <end position="208"/>
    </location>
</feature>
<dbReference type="Proteomes" id="UP000049685">
    <property type="component" value="Unassembled WGS sequence"/>
</dbReference>
<feature type="transmembrane region" description="Helical" evidence="1">
    <location>
        <begin position="156"/>
        <end position="181"/>
    </location>
</feature>
<name>A0A9P1KZW1_PARSO</name>
<gene>
    <name evidence="2" type="ORF">UMC4404_12911</name>
</gene>
<keyword evidence="1" id="KW-0472">Membrane</keyword>